<evidence type="ECO:0000313" key="2">
    <source>
        <dbReference type="EMBL" id="EST42031.1"/>
    </source>
</evidence>
<protein>
    <submittedName>
        <fullName evidence="2">Uncharacterized protein</fullName>
    </submittedName>
</protein>
<feature type="region of interest" description="Disordered" evidence="1">
    <location>
        <begin position="435"/>
        <end position="495"/>
    </location>
</feature>
<feature type="compositionally biased region" description="Basic residues" evidence="1">
    <location>
        <begin position="450"/>
        <end position="459"/>
    </location>
</feature>
<feature type="compositionally biased region" description="Basic and acidic residues" evidence="1">
    <location>
        <begin position="460"/>
        <end position="469"/>
    </location>
</feature>
<sequence length="539" mass="64511">MRNETYDKVLNLLITYEIFSLTNKEMNQQEILQYLIENNDYLVSNQFWIKVAKQLPQGQRQVKIYYMLYYTRRFYPPLGWKNRVDIAQLFYELIHSQKYDDINDTYEKIILQYHDYHPQVVKQACQNIYYMHFKRHKPWSQILASLQSKGQISGQDELEKQADTKFYNLEYSDNDDSQARDIIDQIKQRESSKQQIQDFIEPAQKQETKLLEQQSGSNQEETEFYSFSSSDSEFNRINQPIRYKTTEQYEKQLAKLVQYRAQQLRGIVMEPLDLYIYYEDHKQFFESLWGKVKFTCIEVQKSPANHFTNIQITRALPELNQQQQQFLMDHFDDFFRKTVQFKDILVYKYSKLPIFKNKCTKKSLRLFMSNVERKFSSNERRRGPVQARKVIFDDFNNSLQDNHEHDTNKVNLQVNDDFILQQKQLFDQYELKNKQIQSGNSSQESEQRKSTGRSSKHLRKQDILEKEETISITIPTQNQTEESQTSVMQDQSSKVEQGTMRQIKILDIQTKQYSIISGVAPDFNLLLSFYKKLNNLKLK</sequence>
<organism evidence="2">
    <name type="scientific">Spironucleus salmonicida</name>
    <dbReference type="NCBI Taxonomy" id="348837"/>
    <lineage>
        <taxon>Eukaryota</taxon>
        <taxon>Metamonada</taxon>
        <taxon>Diplomonadida</taxon>
        <taxon>Hexamitidae</taxon>
        <taxon>Hexamitinae</taxon>
        <taxon>Spironucleus</taxon>
    </lineage>
</organism>
<proteinExistence type="predicted"/>
<gene>
    <name evidence="2" type="ORF">SS50377_18338</name>
</gene>
<feature type="compositionally biased region" description="Polar residues" evidence="1">
    <location>
        <begin position="435"/>
        <end position="444"/>
    </location>
</feature>
<dbReference type="EMBL" id="KI546166">
    <property type="protein sequence ID" value="EST42031.1"/>
    <property type="molecule type" value="Genomic_DNA"/>
</dbReference>
<name>V6LEA9_9EUKA</name>
<reference evidence="2" key="1">
    <citation type="journal article" date="2014" name="PLoS Genet.">
        <title>The Genome of Spironucleus salmonicida Highlights a Fish Pathogen Adapted to Fluctuating Environments.</title>
        <authorList>
            <person name="Xu F."/>
            <person name="Jerlstrom-Hultqvist J."/>
            <person name="Einarsson E."/>
            <person name="Astvaldsson A."/>
            <person name="Svard S.G."/>
            <person name="Andersson J.O."/>
        </authorList>
    </citation>
    <scope>NUCLEOTIDE SEQUENCE</scope>
</reference>
<dbReference type="VEuPathDB" id="GiardiaDB:SS50377_22479"/>
<accession>V6LEA9</accession>
<dbReference type="AlphaFoldDB" id="V6LEA9"/>
<evidence type="ECO:0000256" key="1">
    <source>
        <dbReference type="SAM" id="MobiDB-lite"/>
    </source>
</evidence>
<feature type="compositionally biased region" description="Polar residues" evidence="1">
    <location>
        <begin position="470"/>
        <end position="495"/>
    </location>
</feature>